<sequence length="187" mass="20643">MGNFTNEMMNLLKAVKKDFDEYLIKDPAARSKFHIYLTSAGFHALFLYRLSHLLWNFGFFWPAELIHYFNRVIFNIDIHPAAHIEAGVVIDHGIGVVIGSTATVGSGTLIYHGVTLGSRRIVEGKRHPDIGRNVIIGAGAKILGPIIVGDNAKIGANSVVLEHVPENQTYVGIPAKKTEKIHHEVNL</sequence>
<dbReference type="OrthoDB" id="9801456at2"/>
<dbReference type="PROSITE" id="PS00101">
    <property type="entry name" value="HEXAPEP_TRANSFERASES"/>
    <property type="match status" value="1"/>
</dbReference>
<dbReference type="Gene3D" id="2.160.10.10">
    <property type="entry name" value="Hexapeptide repeat proteins"/>
    <property type="match status" value="1"/>
</dbReference>
<dbReference type="Proteomes" id="UP000077339">
    <property type="component" value="Unassembled WGS sequence"/>
</dbReference>
<comment type="catalytic activity">
    <reaction evidence="6 7">
        <text>L-serine + acetyl-CoA = O-acetyl-L-serine + CoA</text>
        <dbReference type="Rhea" id="RHEA:24560"/>
        <dbReference type="ChEBI" id="CHEBI:33384"/>
        <dbReference type="ChEBI" id="CHEBI:57287"/>
        <dbReference type="ChEBI" id="CHEBI:57288"/>
        <dbReference type="ChEBI" id="CHEBI:58340"/>
        <dbReference type="EC" id="2.3.1.30"/>
    </reaction>
</comment>
<reference evidence="8 9" key="1">
    <citation type="submission" date="2014-02" db="EMBL/GenBank/DDBJ databases">
        <title>Kosmotoga genome sequencing.</title>
        <authorList>
            <person name="Pollo S.M."/>
            <person name="Charchuk R."/>
            <person name="Nesbo C.L."/>
        </authorList>
    </citation>
    <scope>NUCLEOTIDE SEQUENCE [LARGE SCALE GENOMIC DNA]</scope>
    <source>
        <strain evidence="8 9">S304</strain>
    </source>
</reference>
<keyword evidence="5 7" id="KW-0012">Acyltransferase</keyword>
<dbReference type="NCBIfam" id="NF041874">
    <property type="entry name" value="EPS_EpsC"/>
    <property type="match status" value="1"/>
</dbReference>
<keyword evidence="9" id="KW-1185">Reference proteome</keyword>
<dbReference type="GO" id="GO:0006535">
    <property type="term" value="P:cysteine biosynthetic process from serine"/>
    <property type="evidence" value="ECO:0007669"/>
    <property type="project" value="InterPro"/>
</dbReference>
<dbReference type="EC" id="2.3.1.30" evidence="7"/>
<dbReference type="Pfam" id="PF00132">
    <property type="entry name" value="Hexapep"/>
    <property type="match status" value="1"/>
</dbReference>
<keyword evidence="4" id="KW-0677">Repeat</keyword>
<accession>A0A176K2Y7</accession>
<evidence type="ECO:0000313" key="8">
    <source>
        <dbReference type="EMBL" id="OAA31342.1"/>
    </source>
</evidence>
<dbReference type="InterPro" id="IPR042122">
    <property type="entry name" value="Ser_AcTrfase_N_sf"/>
</dbReference>
<name>A0A176K2Y7_9BACT</name>
<dbReference type="InterPro" id="IPR005881">
    <property type="entry name" value="Ser_O-AcTrfase"/>
</dbReference>
<keyword evidence="3 7" id="KW-0808">Transferase</keyword>
<dbReference type="AlphaFoldDB" id="A0A176K2Y7"/>
<dbReference type="CDD" id="cd03354">
    <property type="entry name" value="LbH_SAT"/>
    <property type="match status" value="1"/>
</dbReference>
<dbReference type="InterPro" id="IPR045304">
    <property type="entry name" value="LbH_SAT"/>
</dbReference>
<evidence type="ECO:0000256" key="7">
    <source>
        <dbReference type="PIRNR" id="PIRNR000441"/>
    </source>
</evidence>
<gene>
    <name evidence="8" type="ORF">AT15_07545</name>
</gene>
<dbReference type="GO" id="GO:0005737">
    <property type="term" value="C:cytoplasm"/>
    <property type="evidence" value="ECO:0007669"/>
    <property type="project" value="InterPro"/>
</dbReference>
<dbReference type="PIRSF" id="PIRSF000441">
    <property type="entry name" value="CysE"/>
    <property type="match status" value="1"/>
</dbReference>
<dbReference type="PATRIC" id="fig|1453497.3.peg.1503"/>
<dbReference type="InterPro" id="IPR001451">
    <property type="entry name" value="Hexapep"/>
</dbReference>
<dbReference type="EMBL" id="JFHK01000004">
    <property type="protein sequence ID" value="OAA31342.1"/>
    <property type="molecule type" value="Genomic_DNA"/>
</dbReference>
<dbReference type="SUPFAM" id="SSF51161">
    <property type="entry name" value="Trimeric LpxA-like enzymes"/>
    <property type="match status" value="1"/>
</dbReference>
<dbReference type="STRING" id="1453497.AT15_07545"/>
<dbReference type="RefSeq" id="WP_068346402.1">
    <property type="nucleotide sequence ID" value="NZ_JFHK01000004.1"/>
</dbReference>
<keyword evidence="2" id="KW-0028">Amino-acid biosynthesis</keyword>
<comment type="similarity">
    <text evidence="1 7">Belongs to the transferase hexapeptide repeat family.</text>
</comment>
<organism evidence="8 9">
    <name type="scientific">Kosmotoga arenicorallina S304</name>
    <dbReference type="NCBI Taxonomy" id="1453497"/>
    <lineage>
        <taxon>Bacteria</taxon>
        <taxon>Thermotogati</taxon>
        <taxon>Thermotogota</taxon>
        <taxon>Thermotogae</taxon>
        <taxon>Kosmotogales</taxon>
        <taxon>Kosmotogaceae</taxon>
        <taxon>Kosmotoga</taxon>
    </lineage>
</organism>
<evidence type="ECO:0000256" key="5">
    <source>
        <dbReference type="ARBA" id="ARBA00023315"/>
    </source>
</evidence>
<evidence type="ECO:0000256" key="6">
    <source>
        <dbReference type="ARBA" id="ARBA00049486"/>
    </source>
</evidence>
<dbReference type="GO" id="GO:0009001">
    <property type="term" value="F:serine O-acetyltransferase activity"/>
    <property type="evidence" value="ECO:0007669"/>
    <property type="project" value="UniProtKB-EC"/>
</dbReference>
<dbReference type="Gene3D" id="1.10.3130.10">
    <property type="entry name" value="serine acetyltransferase, domain 1"/>
    <property type="match status" value="1"/>
</dbReference>
<evidence type="ECO:0000256" key="3">
    <source>
        <dbReference type="ARBA" id="ARBA00022679"/>
    </source>
</evidence>
<proteinExistence type="inferred from homology"/>
<dbReference type="PANTHER" id="PTHR42811">
    <property type="entry name" value="SERINE ACETYLTRANSFERASE"/>
    <property type="match status" value="1"/>
</dbReference>
<evidence type="ECO:0000256" key="4">
    <source>
        <dbReference type="ARBA" id="ARBA00022737"/>
    </source>
</evidence>
<dbReference type="NCBIfam" id="TIGR01172">
    <property type="entry name" value="cysE"/>
    <property type="match status" value="1"/>
</dbReference>
<protein>
    <recommendedName>
        <fullName evidence="7">Serine acetyltransferase</fullName>
        <ecNumber evidence="7">2.3.1.30</ecNumber>
    </recommendedName>
</protein>
<evidence type="ECO:0000256" key="2">
    <source>
        <dbReference type="ARBA" id="ARBA00022605"/>
    </source>
</evidence>
<dbReference type="InterPro" id="IPR053376">
    <property type="entry name" value="Serine_acetyltransferase"/>
</dbReference>
<dbReference type="InterPro" id="IPR018357">
    <property type="entry name" value="Hexapep_transf_CS"/>
</dbReference>
<comment type="caution">
    <text evidence="8">The sequence shown here is derived from an EMBL/GenBank/DDBJ whole genome shotgun (WGS) entry which is preliminary data.</text>
</comment>
<dbReference type="FunFam" id="2.160.10.10:FF:000007">
    <property type="entry name" value="Serine acetyltransferase"/>
    <property type="match status" value="1"/>
</dbReference>
<evidence type="ECO:0000256" key="1">
    <source>
        <dbReference type="ARBA" id="ARBA00007274"/>
    </source>
</evidence>
<evidence type="ECO:0000313" key="9">
    <source>
        <dbReference type="Proteomes" id="UP000077339"/>
    </source>
</evidence>
<dbReference type="InterPro" id="IPR011004">
    <property type="entry name" value="Trimer_LpxA-like_sf"/>
</dbReference>